<dbReference type="RefSeq" id="WP_046826566.1">
    <property type="nucleotide sequence ID" value="NZ_LBIA02000001.1"/>
</dbReference>
<dbReference type="InterPro" id="IPR023393">
    <property type="entry name" value="START-like_dom_sf"/>
</dbReference>
<gene>
    <name evidence="1" type="ORF">YH63_017090</name>
</gene>
<protein>
    <submittedName>
        <fullName evidence="1">SRPBCC family protein</fullName>
    </submittedName>
</protein>
<evidence type="ECO:0000313" key="1">
    <source>
        <dbReference type="EMBL" id="TKT73000.1"/>
    </source>
</evidence>
<dbReference type="SUPFAM" id="SSF55961">
    <property type="entry name" value="Bet v1-like"/>
    <property type="match status" value="1"/>
</dbReference>
<dbReference type="InterPro" id="IPR019587">
    <property type="entry name" value="Polyketide_cyclase/dehydratase"/>
</dbReference>
<dbReference type="AlphaFoldDB" id="A0A4U6BQZ9"/>
<dbReference type="Proteomes" id="UP000034832">
    <property type="component" value="Unassembled WGS sequence"/>
</dbReference>
<proteinExistence type="predicted"/>
<name>A0A4U6BQZ9_9BRAD</name>
<evidence type="ECO:0000313" key="2">
    <source>
        <dbReference type="Proteomes" id="UP000034832"/>
    </source>
</evidence>
<reference evidence="1" key="1">
    <citation type="submission" date="2019-04" db="EMBL/GenBank/DDBJ databases">
        <title>Whole genome sequencing of cave bacteria.</title>
        <authorList>
            <person name="Gan H.M."/>
            <person name="Barton H."/>
            <person name="Savka M.A."/>
        </authorList>
    </citation>
    <scope>NUCLEOTIDE SEQUENCE [LARGE SCALE GENOMIC DNA]</scope>
    <source>
        <strain evidence="1">LC387</strain>
    </source>
</reference>
<dbReference type="EMBL" id="LBIA02000001">
    <property type="protein sequence ID" value="TKT73000.1"/>
    <property type="molecule type" value="Genomic_DNA"/>
</dbReference>
<comment type="caution">
    <text evidence="1">The sequence shown here is derived from an EMBL/GenBank/DDBJ whole genome shotgun (WGS) entry which is preliminary data.</text>
</comment>
<dbReference type="Gene3D" id="3.30.530.20">
    <property type="match status" value="1"/>
</dbReference>
<dbReference type="Pfam" id="PF10604">
    <property type="entry name" value="Polyketide_cyc2"/>
    <property type="match status" value="1"/>
</dbReference>
<keyword evidence="2" id="KW-1185">Reference proteome</keyword>
<dbReference type="CDD" id="cd07812">
    <property type="entry name" value="SRPBCC"/>
    <property type="match status" value="1"/>
</dbReference>
<dbReference type="OrthoDB" id="8224011at2"/>
<organism evidence="1 2">
    <name type="scientific">Afipia massiliensis</name>
    <dbReference type="NCBI Taxonomy" id="211460"/>
    <lineage>
        <taxon>Bacteria</taxon>
        <taxon>Pseudomonadati</taxon>
        <taxon>Pseudomonadota</taxon>
        <taxon>Alphaproteobacteria</taxon>
        <taxon>Hyphomicrobiales</taxon>
        <taxon>Nitrobacteraceae</taxon>
        <taxon>Afipia</taxon>
    </lineage>
</organism>
<accession>A0A4U6BQZ9</accession>
<sequence>MNAPATVAFERSHDIIINAPPKAVFDYVTNPQSWPEWLAASHHIDSENRPLDTGELFHEKWHIRSGEVSLNWIVRSCVSPKLWIVQAETDFIGPIVVQYTCEDVEGGTKFTRTLRNPARKKPPTDEQIAAMDAEAAVGLGNIKTNVEKRAGKAV</sequence>
<dbReference type="STRING" id="211460.YH63_01950"/>